<sequence length="157" mass="16444">MGVNCPTHVSRRHGESSATASASRSALGGVGRLSPRGNVVARFALLSPCLSPFPVAAPGVSSLEILAPSSRYGAAHLHASNLQSRRSLPIRQSLPPSFVSSPFPRLLIFKSPDCRATLTVACLLLFRSSSSSGTSRFVSILLPLRTARAPPSGRGAR</sequence>
<reference evidence="2" key="1">
    <citation type="journal article" date="2020" name="Stud. Mycol.">
        <title>101 Dothideomycetes genomes: a test case for predicting lifestyles and emergence of pathogens.</title>
        <authorList>
            <person name="Haridas S."/>
            <person name="Albert R."/>
            <person name="Binder M."/>
            <person name="Bloem J."/>
            <person name="Labutti K."/>
            <person name="Salamov A."/>
            <person name="Andreopoulos B."/>
            <person name="Baker S."/>
            <person name="Barry K."/>
            <person name="Bills G."/>
            <person name="Bluhm B."/>
            <person name="Cannon C."/>
            <person name="Castanera R."/>
            <person name="Culley D."/>
            <person name="Daum C."/>
            <person name="Ezra D."/>
            <person name="Gonzalez J."/>
            <person name="Henrissat B."/>
            <person name="Kuo A."/>
            <person name="Liang C."/>
            <person name="Lipzen A."/>
            <person name="Lutzoni F."/>
            <person name="Magnuson J."/>
            <person name="Mondo S."/>
            <person name="Nolan M."/>
            <person name="Ohm R."/>
            <person name="Pangilinan J."/>
            <person name="Park H.-J."/>
            <person name="Ramirez L."/>
            <person name="Alfaro M."/>
            <person name="Sun H."/>
            <person name="Tritt A."/>
            <person name="Yoshinaga Y."/>
            <person name="Zwiers L.-H."/>
            <person name="Turgeon B."/>
            <person name="Goodwin S."/>
            <person name="Spatafora J."/>
            <person name="Crous P."/>
            <person name="Grigoriev I."/>
        </authorList>
    </citation>
    <scope>NUCLEOTIDE SEQUENCE</scope>
    <source>
        <strain evidence="2">CBS 121167</strain>
    </source>
</reference>
<evidence type="ECO:0000313" key="2">
    <source>
        <dbReference type="EMBL" id="KAF2143296.1"/>
    </source>
</evidence>
<gene>
    <name evidence="2" type="ORF">K452DRAFT_168797</name>
</gene>
<protein>
    <submittedName>
        <fullName evidence="2">Uncharacterized protein</fullName>
    </submittedName>
</protein>
<dbReference type="EMBL" id="ML995482">
    <property type="protein sequence ID" value="KAF2143296.1"/>
    <property type="molecule type" value="Genomic_DNA"/>
</dbReference>
<proteinExistence type="predicted"/>
<dbReference type="Proteomes" id="UP000799438">
    <property type="component" value="Unassembled WGS sequence"/>
</dbReference>
<accession>A0A6A6BH42</accession>
<evidence type="ECO:0000256" key="1">
    <source>
        <dbReference type="SAM" id="MobiDB-lite"/>
    </source>
</evidence>
<feature type="region of interest" description="Disordered" evidence="1">
    <location>
        <begin position="1"/>
        <end position="27"/>
    </location>
</feature>
<dbReference type="RefSeq" id="XP_033399008.1">
    <property type="nucleotide sequence ID" value="XM_033535768.1"/>
</dbReference>
<dbReference type="AlphaFoldDB" id="A0A6A6BH42"/>
<feature type="compositionally biased region" description="Low complexity" evidence="1">
    <location>
        <begin position="16"/>
        <end position="26"/>
    </location>
</feature>
<keyword evidence="3" id="KW-1185">Reference proteome</keyword>
<organism evidence="2 3">
    <name type="scientific">Aplosporella prunicola CBS 121167</name>
    <dbReference type="NCBI Taxonomy" id="1176127"/>
    <lineage>
        <taxon>Eukaryota</taxon>
        <taxon>Fungi</taxon>
        <taxon>Dikarya</taxon>
        <taxon>Ascomycota</taxon>
        <taxon>Pezizomycotina</taxon>
        <taxon>Dothideomycetes</taxon>
        <taxon>Dothideomycetes incertae sedis</taxon>
        <taxon>Botryosphaeriales</taxon>
        <taxon>Aplosporellaceae</taxon>
        <taxon>Aplosporella</taxon>
    </lineage>
</organism>
<name>A0A6A6BH42_9PEZI</name>
<evidence type="ECO:0000313" key="3">
    <source>
        <dbReference type="Proteomes" id="UP000799438"/>
    </source>
</evidence>
<dbReference type="GeneID" id="54293264"/>